<sequence>MVVNFVLTNNGDKMGMRTNALFLITLTCGTILVVLLSIVISTGSAKPKQVPSVMYFAIYLGDEEDGVQSCGPAATSERKNCSFHLNVNNTRSSILFIQNRNQQYSFILYDENARSTPPLKALDAIALLTTIEPIPGRFFNQTSAIEEFARQGSVEDKLVHYIPCRYDYSYRKNILKRGQGQRAVPGSDGAIWSSRKNNACFKYTFCRNCCSSLQPQSAIRRWRRNEHCRTNSEFWRSFIDNTVGYTYSDLLFDDWDSLC</sequence>
<organism evidence="2 3">
    <name type="scientific">Ancylostoma ceylanicum</name>
    <dbReference type="NCBI Taxonomy" id="53326"/>
    <lineage>
        <taxon>Eukaryota</taxon>
        <taxon>Metazoa</taxon>
        <taxon>Ecdysozoa</taxon>
        <taxon>Nematoda</taxon>
        <taxon>Chromadorea</taxon>
        <taxon>Rhabditida</taxon>
        <taxon>Rhabditina</taxon>
        <taxon>Rhabditomorpha</taxon>
        <taxon>Strongyloidea</taxon>
        <taxon>Ancylostomatidae</taxon>
        <taxon>Ancylostomatinae</taxon>
        <taxon>Ancylostoma</taxon>
    </lineage>
</organism>
<evidence type="ECO:0000313" key="3">
    <source>
        <dbReference type="Proteomes" id="UP000024635"/>
    </source>
</evidence>
<proteinExistence type="predicted"/>
<dbReference type="Proteomes" id="UP000024635">
    <property type="component" value="Unassembled WGS sequence"/>
</dbReference>
<dbReference type="EMBL" id="JARK01001529">
    <property type="protein sequence ID" value="EYB92513.1"/>
    <property type="molecule type" value="Genomic_DNA"/>
</dbReference>
<keyword evidence="1" id="KW-0812">Transmembrane</keyword>
<accession>A0A016SPA5</accession>
<keyword evidence="1" id="KW-1133">Transmembrane helix</keyword>
<gene>
    <name evidence="2" type="primary">Acey_s0193.g1403</name>
    <name evidence="2" type="ORF">Y032_0193g1403</name>
</gene>
<protein>
    <submittedName>
        <fullName evidence="2">Uncharacterized protein</fullName>
    </submittedName>
</protein>
<dbReference type="AlphaFoldDB" id="A0A016SPA5"/>
<keyword evidence="1" id="KW-0472">Membrane</keyword>
<evidence type="ECO:0000256" key="1">
    <source>
        <dbReference type="SAM" id="Phobius"/>
    </source>
</evidence>
<keyword evidence="3" id="KW-1185">Reference proteome</keyword>
<name>A0A016SPA5_9BILA</name>
<reference evidence="3" key="1">
    <citation type="journal article" date="2015" name="Nat. Genet.">
        <title>The genome and transcriptome of the zoonotic hookworm Ancylostoma ceylanicum identify infection-specific gene families.</title>
        <authorList>
            <person name="Schwarz E.M."/>
            <person name="Hu Y."/>
            <person name="Antoshechkin I."/>
            <person name="Miller M.M."/>
            <person name="Sternberg P.W."/>
            <person name="Aroian R.V."/>
        </authorList>
    </citation>
    <scope>NUCLEOTIDE SEQUENCE</scope>
    <source>
        <strain evidence="3">HY135</strain>
    </source>
</reference>
<feature type="transmembrane region" description="Helical" evidence="1">
    <location>
        <begin position="20"/>
        <end position="40"/>
    </location>
</feature>
<dbReference type="STRING" id="53326.A0A016SPA5"/>
<evidence type="ECO:0000313" key="2">
    <source>
        <dbReference type="EMBL" id="EYB92513.1"/>
    </source>
</evidence>
<comment type="caution">
    <text evidence="2">The sequence shown here is derived from an EMBL/GenBank/DDBJ whole genome shotgun (WGS) entry which is preliminary data.</text>
</comment>
<dbReference type="OrthoDB" id="5875132at2759"/>